<feature type="active site" evidence="5">
    <location>
        <position position="333"/>
    </location>
</feature>
<comment type="caution">
    <text evidence="4">Lacks conserved residue(s) required for the propagation of feature annotation.</text>
</comment>
<dbReference type="PANTHER" id="PTHR11061:SF30">
    <property type="entry name" value="TRNA (URACIL(54)-C(5))-METHYLTRANSFERASE"/>
    <property type="match status" value="1"/>
</dbReference>
<dbReference type="Pfam" id="PF05958">
    <property type="entry name" value="tRNA_U5-meth_tr"/>
    <property type="match status" value="1"/>
</dbReference>
<feature type="binding site" evidence="4">
    <location>
        <position position="306"/>
    </location>
    <ligand>
        <name>S-adenosyl-L-methionine</name>
        <dbReference type="ChEBI" id="CHEBI:59789"/>
    </ligand>
</feature>
<keyword evidence="1 4" id="KW-0489">Methyltransferase</keyword>
<feature type="binding site" evidence="4">
    <location>
        <position position="211"/>
    </location>
    <ligand>
        <name>S-adenosyl-L-methionine</name>
        <dbReference type="ChEBI" id="CHEBI:59789"/>
    </ligand>
</feature>
<dbReference type="Gene3D" id="2.40.50.1070">
    <property type="match status" value="1"/>
</dbReference>
<protein>
    <submittedName>
        <fullName evidence="6">23S rRNA (Uracil(1939)-C(5))-methyltransferase RlmD</fullName>
        <ecNumber evidence="6">2.1.1.190</ecNumber>
    </submittedName>
</protein>
<dbReference type="AlphaFoldDB" id="A0A412PBE0"/>
<evidence type="ECO:0000256" key="4">
    <source>
        <dbReference type="PROSITE-ProRule" id="PRU01024"/>
    </source>
</evidence>
<comment type="similarity">
    <text evidence="4">Belongs to the class I-like SAM-binding methyltransferase superfamily. RNA M5U methyltransferase family.</text>
</comment>
<dbReference type="InterPro" id="IPR010280">
    <property type="entry name" value="U5_MeTrfase_fam"/>
</dbReference>
<dbReference type="GO" id="GO:0070041">
    <property type="term" value="F:rRNA (uridine-C5-)-methyltransferase activity"/>
    <property type="evidence" value="ECO:0007669"/>
    <property type="project" value="TreeGrafter"/>
</dbReference>
<name>A0A412PBE0_9FIRM</name>
<dbReference type="FunFam" id="3.40.50.150:FF:000009">
    <property type="entry name" value="23S rRNA (Uracil(1939)-C(5))-methyltransferase RlmD"/>
    <property type="match status" value="1"/>
</dbReference>
<organism evidence="6 7">
    <name type="scientific">Solobacterium moorei</name>
    <dbReference type="NCBI Taxonomy" id="102148"/>
    <lineage>
        <taxon>Bacteria</taxon>
        <taxon>Bacillati</taxon>
        <taxon>Bacillota</taxon>
        <taxon>Erysipelotrichia</taxon>
        <taxon>Erysipelotrichales</taxon>
        <taxon>Erysipelotrichaceae</taxon>
        <taxon>Solobacterium</taxon>
    </lineage>
</organism>
<keyword evidence="2 4" id="KW-0808">Transferase</keyword>
<gene>
    <name evidence="6" type="ORF">DWX20_08575</name>
</gene>
<comment type="caution">
    <text evidence="6">The sequence shown here is derived from an EMBL/GenBank/DDBJ whole genome shotgun (WGS) entry which is preliminary data.</text>
</comment>
<evidence type="ECO:0000256" key="2">
    <source>
        <dbReference type="ARBA" id="ARBA00022679"/>
    </source>
</evidence>
<dbReference type="FunFam" id="2.40.50.1070:FF:000003">
    <property type="entry name" value="23S rRNA (Uracil-5-)-methyltransferase RumA"/>
    <property type="match status" value="1"/>
</dbReference>
<evidence type="ECO:0000256" key="3">
    <source>
        <dbReference type="ARBA" id="ARBA00022691"/>
    </source>
</evidence>
<dbReference type="CDD" id="cd02440">
    <property type="entry name" value="AdoMet_MTases"/>
    <property type="match status" value="1"/>
</dbReference>
<feature type="binding site" evidence="4">
    <location>
        <position position="261"/>
    </location>
    <ligand>
        <name>S-adenosyl-L-methionine</name>
        <dbReference type="ChEBI" id="CHEBI:59789"/>
    </ligand>
</feature>
<dbReference type="NCBIfam" id="TIGR00479">
    <property type="entry name" value="rumA"/>
    <property type="match status" value="1"/>
</dbReference>
<dbReference type="PROSITE" id="PS51687">
    <property type="entry name" value="SAM_MT_RNA_M5U"/>
    <property type="match status" value="1"/>
</dbReference>
<feature type="active site" description="Nucleophile" evidence="4">
    <location>
        <position position="333"/>
    </location>
</feature>
<proteinExistence type="inferred from homology"/>
<dbReference type="SUPFAM" id="SSF53335">
    <property type="entry name" value="S-adenosyl-L-methionine-dependent methyltransferases"/>
    <property type="match status" value="1"/>
</dbReference>
<keyword evidence="3 4" id="KW-0949">S-adenosyl-L-methionine</keyword>
<evidence type="ECO:0000313" key="6">
    <source>
        <dbReference type="EMBL" id="RGT54212.1"/>
    </source>
</evidence>
<evidence type="ECO:0000256" key="1">
    <source>
        <dbReference type="ARBA" id="ARBA00022603"/>
    </source>
</evidence>
<dbReference type="Proteomes" id="UP000284731">
    <property type="component" value="Unassembled WGS sequence"/>
</dbReference>
<dbReference type="InterPro" id="IPR029063">
    <property type="entry name" value="SAM-dependent_MTases_sf"/>
</dbReference>
<evidence type="ECO:0000256" key="5">
    <source>
        <dbReference type="PROSITE-ProRule" id="PRU10015"/>
    </source>
</evidence>
<dbReference type="GO" id="GO:0070475">
    <property type="term" value="P:rRNA base methylation"/>
    <property type="evidence" value="ECO:0007669"/>
    <property type="project" value="TreeGrafter"/>
</dbReference>
<dbReference type="InterPro" id="IPR030390">
    <property type="entry name" value="MeTrfase_TrmA_AS"/>
</dbReference>
<reference evidence="6 7" key="1">
    <citation type="submission" date="2018-08" db="EMBL/GenBank/DDBJ databases">
        <title>A genome reference for cultivated species of the human gut microbiota.</title>
        <authorList>
            <person name="Zou Y."/>
            <person name="Xue W."/>
            <person name="Luo G."/>
        </authorList>
    </citation>
    <scope>NUCLEOTIDE SEQUENCE [LARGE SCALE GENOMIC DNA]</scope>
    <source>
        <strain evidence="6 7">AF18-46</strain>
    </source>
</reference>
<dbReference type="RefSeq" id="WP_118765205.1">
    <property type="nucleotide sequence ID" value="NZ_CABJCF010000004.1"/>
</dbReference>
<dbReference type="Gene3D" id="3.40.50.150">
    <property type="entry name" value="Vaccinia Virus protein VP39"/>
    <property type="match status" value="1"/>
</dbReference>
<dbReference type="PROSITE" id="PS01230">
    <property type="entry name" value="TRMA_1"/>
    <property type="match status" value="1"/>
</dbReference>
<evidence type="ECO:0000313" key="7">
    <source>
        <dbReference type="Proteomes" id="UP000284731"/>
    </source>
</evidence>
<dbReference type="PANTHER" id="PTHR11061">
    <property type="entry name" value="RNA M5U METHYLTRANSFERASE"/>
    <property type="match status" value="1"/>
</dbReference>
<dbReference type="EC" id="2.1.1.190" evidence="6"/>
<dbReference type="EMBL" id="QRWX01000004">
    <property type="protein sequence ID" value="RGT54212.1"/>
    <property type="molecule type" value="Genomic_DNA"/>
</dbReference>
<accession>A0A412PBE0</accession>
<sequence>MKYCPVSKKCGGCAYIDVPYEEQLKMKREEMRKIFRTKAVEPVLGMKDPYHYRHKIYASFARDKKTNRIYAGMYEENSHRKVPSEMCLIQHTLANEILTTICKLAESMRIEIYDEDSGRGTLRHAYIRISKATNDVLLDIVIGSKGLPSSKNFVNALVKKFPQIKTIILNFNRAHTSMILGKDERVLYGPGYITDRIGGLEFRISSKSFYQVNPEQTEVLYRTALSLAKIKDTDVVLDACCGIGTISLLAAQSAKHVIGVEINPQAIRDAKNNAKHNKLLNTEFYAADATEFIQRMNIKTDVVILDPPRSGMTLPFMHKLAQLSPDRVVYISCNPYTQVTDIEPLKKAGYQIKKIVPVDLFGFTPHVETMVLLSKVK</sequence>